<feature type="compositionally biased region" description="Pro residues" evidence="1">
    <location>
        <begin position="83"/>
        <end position="96"/>
    </location>
</feature>
<keyword evidence="2" id="KW-0472">Membrane</keyword>
<name>A0A195CBC5_9HYME</name>
<keyword evidence="3" id="KW-0732">Signal</keyword>
<evidence type="ECO:0000256" key="3">
    <source>
        <dbReference type="SAM" id="SignalP"/>
    </source>
</evidence>
<feature type="transmembrane region" description="Helical" evidence="2">
    <location>
        <begin position="1055"/>
        <end position="1073"/>
    </location>
</feature>
<evidence type="ECO:0000256" key="1">
    <source>
        <dbReference type="SAM" id="MobiDB-lite"/>
    </source>
</evidence>
<feature type="transmembrane region" description="Helical" evidence="2">
    <location>
        <begin position="1416"/>
        <end position="1440"/>
    </location>
</feature>
<evidence type="ECO:0000313" key="4">
    <source>
        <dbReference type="EMBL" id="KYM98164.1"/>
    </source>
</evidence>
<accession>A0A195CBC5</accession>
<dbReference type="PANTHER" id="PTHR11360:SF309">
    <property type="entry name" value="MONOCARBOXYLATE TRANSPORTER 7-LIKE PROTEIN"/>
    <property type="match status" value="1"/>
</dbReference>
<feature type="transmembrane region" description="Helical" evidence="2">
    <location>
        <begin position="1472"/>
        <end position="1496"/>
    </location>
</feature>
<organism evidence="4 5">
    <name type="scientific">Cyphomyrmex costatus</name>
    <dbReference type="NCBI Taxonomy" id="456900"/>
    <lineage>
        <taxon>Eukaryota</taxon>
        <taxon>Metazoa</taxon>
        <taxon>Ecdysozoa</taxon>
        <taxon>Arthropoda</taxon>
        <taxon>Hexapoda</taxon>
        <taxon>Insecta</taxon>
        <taxon>Pterygota</taxon>
        <taxon>Neoptera</taxon>
        <taxon>Endopterygota</taxon>
        <taxon>Hymenoptera</taxon>
        <taxon>Apocrita</taxon>
        <taxon>Aculeata</taxon>
        <taxon>Formicoidea</taxon>
        <taxon>Formicidae</taxon>
        <taxon>Myrmicinae</taxon>
        <taxon>Cyphomyrmex</taxon>
    </lineage>
</organism>
<dbReference type="Gene3D" id="1.20.1250.20">
    <property type="entry name" value="MFS general substrate transporter like domains"/>
    <property type="match status" value="2"/>
</dbReference>
<evidence type="ECO:0000313" key="5">
    <source>
        <dbReference type="Proteomes" id="UP000078542"/>
    </source>
</evidence>
<feature type="region of interest" description="Disordered" evidence="1">
    <location>
        <begin position="75"/>
        <end position="100"/>
    </location>
</feature>
<dbReference type="InterPro" id="IPR036259">
    <property type="entry name" value="MFS_trans_sf"/>
</dbReference>
<feature type="transmembrane region" description="Helical" evidence="2">
    <location>
        <begin position="1375"/>
        <end position="1396"/>
    </location>
</feature>
<feature type="signal peptide" evidence="3">
    <location>
        <begin position="1"/>
        <end position="16"/>
    </location>
</feature>
<feature type="chain" id="PRO_5008269921" evidence="3">
    <location>
        <begin position="17"/>
        <end position="1582"/>
    </location>
</feature>
<gene>
    <name evidence="4" type="ORF">ALC62_11155</name>
</gene>
<dbReference type="InterPro" id="IPR050327">
    <property type="entry name" value="Proton-linked_MCT"/>
</dbReference>
<reference evidence="4 5" key="1">
    <citation type="submission" date="2016-03" db="EMBL/GenBank/DDBJ databases">
        <title>Cyphomyrmex costatus WGS genome.</title>
        <authorList>
            <person name="Nygaard S."/>
            <person name="Hu H."/>
            <person name="Boomsma J."/>
            <person name="Zhang G."/>
        </authorList>
    </citation>
    <scope>NUCLEOTIDE SEQUENCE [LARGE SCALE GENOMIC DNA]</scope>
    <source>
        <strain evidence="4">MS0001</strain>
        <tissue evidence="4">Whole body</tissue>
    </source>
</reference>
<dbReference type="EMBL" id="KQ978009">
    <property type="protein sequence ID" value="KYM98164.1"/>
    <property type="molecule type" value="Genomic_DNA"/>
</dbReference>
<keyword evidence="2" id="KW-1133">Transmembrane helix</keyword>
<feature type="transmembrane region" description="Helical" evidence="2">
    <location>
        <begin position="985"/>
        <end position="1011"/>
    </location>
</feature>
<dbReference type="PANTHER" id="PTHR11360">
    <property type="entry name" value="MONOCARBOXYLATE TRANSPORTER"/>
    <property type="match status" value="1"/>
</dbReference>
<dbReference type="InterPro" id="IPR011701">
    <property type="entry name" value="MFS"/>
</dbReference>
<feature type="compositionally biased region" description="Polar residues" evidence="1">
    <location>
        <begin position="390"/>
        <end position="399"/>
    </location>
</feature>
<dbReference type="Pfam" id="PF07690">
    <property type="entry name" value="MFS_1"/>
    <property type="match status" value="1"/>
</dbReference>
<dbReference type="Proteomes" id="UP000078542">
    <property type="component" value="Unassembled WGS sequence"/>
</dbReference>
<feature type="transmembrane region" description="Helical" evidence="2">
    <location>
        <begin position="1447"/>
        <end position="1466"/>
    </location>
</feature>
<protein>
    <submittedName>
        <fullName evidence="4">Monocarboxylate transporter 9</fullName>
    </submittedName>
</protein>
<feature type="transmembrane region" description="Helical" evidence="2">
    <location>
        <begin position="1079"/>
        <end position="1100"/>
    </location>
</feature>
<sequence>LPFLLLIICIINGAFANQNAWGRSYNVRRIHRINEYLVPPPPPKPYPGRIPRLANYQSTPQPGYFQQLMNWLNPFSPDSSPQQQPPPPPSVLPPQPEFSQTAPLPRVAAYNGPPPVDYEKPPLPPSSVHISNDYSGYPAPIQTKNCSSCNRIPWVPIQDTHQGHDGHLGDASYAPPPLESSGRYLPTNQEIPHDAYHAASQEVRAPDFSHAPVLPNTGQDDSFINPLLNPHLFPGAMPPLFKAVNFNQPLPVQVTPDENSGHLNLPSSSISNGAGPIFNGGHNEQPVYPGPSTYSGEGVVSHELGYTNPSTNHGKFENVNQNNLAHNDLSSSGTQVSHGHTSGVSNNEELYEVTGSSGSDVSQTNQNFPSSYGISSFDRVPNNYEHPYNDLSSSTNVAEGSNAPLDESSGNIGHSINFEESLLLDFTQKDESRTHSSSIPSTSNAFADFQRTEITGTTVALGDEIFGTRIASTESYPPTDYIEIVDTVAKESKINNNITQGINGKSSRNLLNDDIAEETVSDNINVNLDGTSGQQGATRNRQVQVIIPYTSQYTPLPFHPMHEKNTDTSESNHDSYVGEESRTRIEVISPPNSSHIFQPLEPLPSLPKTFDDAKKSVDTKTNNSIDVHKLQKNIDNWTIQEYSKGTTISTILPNSNKPYLFRSKKIPTEYFMTTKPVNYATDSHNNNNKVITLSGFSFSDENYKGSASNRAEGSREMQIEKSEGLTDAPTASKDMWQGFPIGISSVNRERVYIVTPQPSVTTPTSNPEYRQEKVLMEVERNKKESKKTLQTDTKATEKSDTFESIEKAYQVLPQAVNNLAVASTGPESVPLWGIMEHEEFASPADSEYDNNDTEPPTPHSRLSKACMIELTSFQEDHTLLVAAKRENSRRKIVGKDFTTIGPSSSFAIIFGDFLENSGKAGMASSLFNSVFMVNYSIANVNGTMTDTPAINNAVEEKNGITGKLEELISEEDEITLEDLAPDGGWGWMIALAMILIMFTTIGPSSSFAIIFGDFLENSGKAGMASSLFNSVFMVNYSIASLLTNTLLKRYSTRPVGIVGALFFALSNIIIAFVRNIYEMAFICFLQGFGMGLIFTIINTVFNSYFVKKRAKVMYASQVIVALGGIIYPTLCDKMLPIYGFRGTAAIIGALSLHSVVGMIMMHPVEWHARKLEDVRAEKAREKEKKISQELALSNRHSTIDVVHLSIKTKWSSLRSLKEERSSEMPLLIVKASAQRVASVSAIEGRGRAKSGSIWESLSRRTSAISASSLVNLATRTTCILSDLRQLHLEKKYSGRQVDKENREKEEKHNKEIQEKGEKQNKEIQEKKEEQSKEVKEEEEKQEKEIQENGKKQNTEIEQKVTGYKTILRELVDMSLVKNICFINLCFGVSFVCNADFDFSSLLPLMMTDAGYPKADAALSVTISGIAELVSKILLSVFTLIINIKSKYIFFTATILMGFARIGFLLYEHTLKGALITIALIGAVRSWLLVPQPLVIIEDLNIEKFASAYGINAVISSLVTIIFGAIVGIIKDWTGSYKIYQISLLVMNSVFILPWILQFIFVDFKKWRKHRAQKTNTIDYRWD</sequence>
<dbReference type="SUPFAM" id="SSF103473">
    <property type="entry name" value="MFS general substrate transporter"/>
    <property type="match status" value="1"/>
</dbReference>
<keyword evidence="2" id="KW-0812">Transmembrane</keyword>
<proteinExistence type="predicted"/>
<feature type="region of interest" description="Disordered" evidence="1">
    <location>
        <begin position="1294"/>
        <end position="1351"/>
    </location>
</feature>
<feature type="region of interest" description="Disordered" evidence="1">
    <location>
        <begin position="381"/>
        <end position="412"/>
    </location>
</feature>
<dbReference type="GO" id="GO:0008028">
    <property type="term" value="F:monocarboxylic acid transmembrane transporter activity"/>
    <property type="evidence" value="ECO:0007669"/>
    <property type="project" value="TreeGrafter"/>
</dbReference>
<keyword evidence="5" id="KW-1185">Reference proteome</keyword>
<feature type="non-terminal residue" evidence="4">
    <location>
        <position position="1"/>
    </location>
</feature>
<feature type="transmembrane region" description="Helical" evidence="2">
    <location>
        <begin position="1142"/>
        <end position="1161"/>
    </location>
</feature>
<feature type="transmembrane region" description="Helical" evidence="2">
    <location>
        <begin position="1541"/>
        <end position="1563"/>
    </location>
</feature>
<feature type="transmembrane region" description="Helical" evidence="2">
    <location>
        <begin position="1508"/>
        <end position="1529"/>
    </location>
</feature>
<feature type="transmembrane region" description="Helical" evidence="2">
    <location>
        <begin position="1112"/>
        <end position="1130"/>
    </location>
</feature>
<evidence type="ECO:0000256" key="2">
    <source>
        <dbReference type="SAM" id="Phobius"/>
    </source>
</evidence>